<organism evidence="2">
    <name type="scientific">bioreactor metagenome</name>
    <dbReference type="NCBI Taxonomy" id="1076179"/>
    <lineage>
        <taxon>unclassified sequences</taxon>
        <taxon>metagenomes</taxon>
        <taxon>ecological metagenomes</taxon>
    </lineage>
</organism>
<keyword evidence="1" id="KW-0812">Transmembrane</keyword>
<evidence type="ECO:0000256" key="1">
    <source>
        <dbReference type="SAM" id="Phobius"/>
    </source>
</evidence>
<dbReference type="EMBL" id="VSSQ01087521">
    <property type="protein sequence ID" value="MPN34466.1"/>
    <property type="molecule type" value="Genomic_DNA"/>
</dbReference>
<sequence length="58" mass="6254">MLLASLPAPATNMEVGYAFNNAFSIVKERAYDPKLILITVAPFCAAYIIPLVIVITSP</sequence>
<proteinExistence type="predicted"/>
<comment type="caution">
    <text evidence="2">The sequence shown here is derived from an EMBL/GenBank/DDBJ whole genome shotgun (WGS) entry which is preliminary data.</text>
</comment>
<accession>A0A645H7J1</accession>
<keyword evidence="1" id="KW-0472">Membrane</keyword>
<reference evidence="2" key="1">
    <citation type="submission" date="2019-08" db="EMBL/GenBank/DDBJ databases">
        <authorList>
            <person name="Kucharzyk K."/>
            <person name="Murdoch R.W."/>
            <person name="Higgins S."/>
            <person name="Loffler F."/>
        </authorList>
    </citation>
    <scope>NUCLEOTIDE SEQUENCE</scope>
</reference>
<evidence type="ECO:0000313" key="2">
    <source>
        <dbReference type="EMBL" id="MPN34466.1"/>
    </source>
</evidence>
<protein>
    <recommendedName>
        <fullName evidence="3">TRAP C4-dicarboxylate transport system permease DctM subunit domain-containing protein</fullName>
    </recommendedName>
</protein>
<evidence type="ECO:0008006" key="3">
    <source>
        <dbReference type="Google" id="ProtNLM"/>
    </source>
</evidence>
<keyword evidence="1" id="KW-1133">Transmembrane helix</keyword>
<feature type="transmembrane region" description="Helical" evidence="1">
    <location>
        <begin position="35"/>
        <end position="55"/>
    </location>
</feature>
<gene>
    <name evidence="2" type="ORF">SDC9_181959</name>
</gene>
<dbReference type="AlphaFoldDB" id="A0A645H7J1"/>
<name>A0A645H7J1_9ZZZZ</name>